<evidence type="ECO:0000256" key="2">
    <source>
        <dbReference type="ARBA" id="ARBA00011900"/>
    </source>
</evidence>
<dbReference type="OrthoDB" id="9761012at2"/>
<comment type="catalytic activity">
    <reaction evidence="7">
        <text>a 2'-deoxyadenosine in DNA + S-adenosyl-L-methionine = an N(6)-methyl-2'-deoxyadenosine in DNA + S-adenosyl-L-homocysteine + H(+)</text>
        <dbReference type="Rhea" id="RHEA:15197"/>
        <dbReference type="Rhea" id="RHEA-COMP:12418"/>
        <dbReference type="Rhea" id="RHEA-COMP:12419"/>
        <dbReference type="ChEBI" id="CHEBI:15378"/>
        <dbReference type="ChEBI" id="CHEBI:57856"/>
        <dbReference type="ChEBI" id="CHEBI:59789"/>
        <dbReference type="ChEBI" id="CHEBI:90615"/>
        <dbReference type="ChEBI" id="CHEBI:90616"/>
        <dbReference type="EC" id="2.1.1.72"/>
    </reaction>
</comment>
<evidence type="ECO:0000256" key="3">
    <source>
        <dbReference type="ARBA" id="ARBA00022603"/>
    </source>
</evidence>
<name>A0A4Q1AW03_9BACT</name>
<dbReference type="EC" id="2.1.1.72" evidence="2"/>
<feature type="domain" description="DNA methylase adenine-specific" evidence="8">
    <location>
        <begin position="170"/>
        <end position="464"/>
    </location>
</feature>
<dbReference type="GO" id="GO:0032259">
    <property type="term" value="P:methylation"/>
    <property type="evidence" value="ECO:0007669"/>
    <property type="project" value="UniProtKB-KW"/>
</dbReference>
<dbReference type="Proteomes" id="UP000289758">
    <property type="component" value="Unassembled WGS sequence"/>
</dbReference>
<evidence type="ECO:0000259" key="8">
    <source>
        <dbReference type="Pfam" id="PF02384"/>
    </source>
</evidence>
<dbReference type="InterPro" id="IPR003356">
    <property type="entry name" value="DNA_methylase_A-5"/>
</dbReference>
<dbReference type="PRINTS" id="PR00507">
    <property type="entry name" value="N12N6MTFRASE"/>
</dbReference>
<comment type="similarity">
    <text evidence="1">Belongs to the N(4)/N(6)-methyltransferase family.</text>
</comment>
<keyword evidence="11" id="KW-1185">Reference proteome</keyword>
<evidence type="ECO:0000256" key="4">
    <source>
        <dbReference type="ARBA" id="ARBA00022679"/>
    </source>
</evidence>
<evidence type="ECO:0000256" key="7">
    <source>
        <dbReference type="ARBA" id="ARBA00047942"/>
    </source>
</evidence>
<evidence type="ECO:0000313" key="10">
    <source>
        <dbReference type="EMBL" id="RXK04575.1"/>
    </source>
</evidence>
<dbReference type="PANTHER" id="PTHR42933:SF3">
    <property type="entry name" value="TYPE I RESTRICTION ENZYME MJAVIII METHYLASE SUBUNIT"/>
    <property type="match status" value="1"/>
</dbReference>
<evidence type="ECO:0000313" key="11">
    <source>
        <dbReference type="Proteomes" id="UP000289758"/>
    </source>
</evidence>
<keyword evidence="3 10" id="KW-0489">Methyltransferase</keyword>
<dbReference type="EMBL" id="PDKK01000009">
    <property type="protein sequence ID" value="RXK04575.1"/>
    <property type="molecule type" value="Genomic_DNA"/>
</dbReference>
<dbReference type="GO" id="GO:0009307">
    <property type="term" value="P:DNA restriction-modification system"/>
    <property type="evidence" value="ECO:0007669"/>
    <property type="project" value="UniProtKB-KW"/>
</dbReference>
<dbReference type="SUPFAM" id="SSF53335">
    <property type="entry name" value="S-adenosyl-L-methionine-dependent methyltransferases"/>
    <property type="match status" value="1"/>
</dbReference>
<organism evidence="10 11">
    <name type="scientific">Halarcobacter ebronensis</name>
    <dbReference type="NCBI Taxonomy" id="1462615"/>
    <lineage>
        <taxon>Bacteria</taxon>
        <taxon>Pseudomonadati</taxon>
        <taxon>Campylobacterota</taxon>
        <taxon>Epsilonproteobacteria</taxon>
        <taxon>Campylobacterales</taxon>
        <taxon>Arcobacteraceae</taxon>
        <taxon>Halarcobacter</taxon>
    </lineage>
</organism>
<dbReference type="Gene3D" id="3.40.50.150">
    <property type="entry name" value="Vaccinia Virus protein VP39"/>
    <property type="match status" value="1"/>
</dbReference>
<evidence type="ECO:0000256" key="1">
    <source>
        <dbReference type="ARBA" id="ARBA00006594"/>
    </source>
</evidence>
<keyword evidence="4" id="KW-0808">Transferase</keyword>
<dbReference type="Pfam" id="PF12161">
    <property type="entry name" value="HsdM_N"/>
    <property type="match status" value="1"/>
</dbReference>
<protein>
    <recommendedName>
        <fullName evidence="2">site-specific DNA-methyltransferase (adenine-specific)</fullName>
        <ecNumber evidence="2">2.1.1.72</ecNumber>
    </recommendedName>
</protein>
<dbReference type="InterPro" id="IPR051537">
    <property type="entry name" value="DNA_Adenine_Mtase"/>
</dbReference>
<sequence length="739" mass="86217">MNHKVQNQTINFIWGIADDVLRNVVKRGKYRDIILPFTVIRRLDVLLESTKDKVLETYEFLEKQEIEDKTTLYQVTKYPFYNHSKFTLSTLLNDPDNIESNLENYLDGFSDNVQEIISKFKLRNQLETMAEGNITYSLIEKFVSKDINLSPNISLNTKGEKLPALTNLGMGYVFEELIRKFNEENNEEAGEHFTPREIISLMTNIVFLPIKDKLKNNQQLSIYDPCCGSGGMLTESEKFAHELNDTLNFSLYGQESEGETYAICTADMLIKDKNPEHIYHGSTLSRDGFPTKKFEFMLSNPPYGKSWKNDYDYIVGDKKEIHDPRFYVGVPRSSDGQLLFLMNMVSKMVDSTELGSKIASVHNGSSLFTGDAGSGESEIRKYIIENDLLEAIIGLPKNMFYNTGINTYIWVLTNRKDKKRKGKVQLIDSTEIYSKMRKSLGSKSYELKKEHIKQITDLYLDFEPTQQSKIFDNEDFGYYKITVERPLRLKVQFTLTAIESLRFDSALTELMKLIYERYQDKVYIGLKDEKKAIEKYFEENEIKVKPAELKKLLDIKLWENQRYLQDIANKLFEVFKEEIFMDYNLFIKDFDKELKKLDIKLSANEKKKILNAISSKDENAKKVIKKVIKKVHKSSVEKEPELYGLFVEGRNFVEYESDSELRDYENIPLKEDIEEYFKSEVLPHVDDAWINKDKTLKGYEISFTKQFYKFTPLRDVEKIEKDIKKAFESSAQLLKELGL</sequence>
<dbReference type="InterPro" id="IPR002052">
    <property type="entry name" value="DNA_methylase_N6_adenine_CS"/>
</dbReference>
<dbReference type="RefSeq" id="WP_129087636.1">
    <property type="nucleotide sequence ID" value="NZ_CP053836.1"/>
</dbReference>
<accession>A0A4Q1AW03</accession>
<keyword evidence="6" id="KW-0680">Restriction system</keyword>
<reference evidence="10 11" key="1">
    <citation type="submission" date="2017-10" db="EMBL/GenBank/DDBJ databases">
        <title>Genomics of the genus Arcobacter.</title>
        <authorList>
            <person name="Perez-Cataluna A."/>
            <person name="Figueras M.J."/>
        </authorList>
    </citation>
    <scope>NUCLEOTIDE SEQUENCE [LARGE SCALE GENOMIC DNA]</scope>
    <source>
        <strain evidence="10 11">CECT 8441</strain>
    </source>
</reference>
<gene>
    <name evidence="10" type="ORF">CRV07_10495</name>
</gene>
<dbReference type="InterPro" id="IPR022749">
    <property type="entry name" value="D12N6_MeTrfase_N"/>
</dbReference>
<dbReference type="AlphaFoldDB" id="A0A4Q1AW03"/>
<dbReference type="Pfam" id="PF02384">
    <property type="entry name" value="N6_Mtase"/>
    <property type="match status" value="1"/>
</dbReference>
<proteinExistence type="inferred from homology"/>
<dbReference type="PROSITE" id="PS00092">
    <property type="entry name" value="N6_MTASE"/>
    <property type="match status" value="1"/>
</dbReference>
<dbReference type="PANTHER" id="PTHR42933">
    <property type="entry name" value="SLR6095 PROTEIN"/>
    <property type="match status" value="1"/>
</dbReference>
<evidence type="ECO:0000259" key="9">
    <source>
        <dbReference type="Pfam" id="PF12161"/>
    </source>
</evidence>
<evidence type="ECO:0000256" key="6">
    <source>
        <dbReference type="ARBA" id="ARBA00022747"/>
    </source>
</evidence>
<feature type="domain" description="N6 adenine-specific DNA methyltransferase N-terminal" evidence="9">
    <location>
        <begin position="11"/>
        <end position="142"/>
    </location>
</feature>
<evidence type="ECO:0000256" key="5">
    <source>
        <dbReference type="ARBA" id="ARBA00022691"/>
    </source>
</evidence>
<keyword evidence="5" id="KW-0949">S-adenosyl-L-methionine</keyword>
<dbReference type="GO" id="GO:0009007">
    <property type="term" value="F:site-specific DNA-methyltransferase (adenine-specific) activity"/>
    <property type="evidence" value="ECO:0007669"/>
    <property type="project" value="UniProtKB-EC"/>
</dbReference>
<dbReference type="GO" id="GO:0008170">
    <property type="term" value="F:N-methyltransferase activity"/>
    <property type="evidence" value="ECO:0007669"/>
    <property type="project" value="InterPro"/>
</dbReference>
<dbReference type="InterPro" id="IPR029063">
    <property type="entry name" value="SAM-dependent_MTases_sf"/>
</dbReference>
<dbReference type="GO" id="GO:0003677">
    <property type="term" value="F:DNA binding"/>
    <property type="evidence" value="ECO:0007669"/>
    <property type="project" value="InterPro"/>
</dbReference>
<comment type="caution">
    <text evidence="10">The sequence shown here is derived from an EMBL/GenBank/DDBJ whole genome shotgun (WGS) entry which is preliminary data.</text>
</comment>